<proteinExistence type="predicted"/>
<dbReference type="Pfam" id="PF04752">
    <property type="entry name" value="ChaC"/>
    <property type="match status" value="1"/>
</dbReference>
<keyword evidence="2" id="KW-0456">Lyase</keyword>
<dbReference type="EMBL" id="KQ965759">
    <property type="protein sequence ID" value="KXS15842.1"/>
    <property type="molecule type" value="Genomic_DNA"/>
</dbReference>
<feature type="region of interest" description="Disordered" evidence="3">
    <location>
        <begin position="227"/>
        <end position="257"/>
    </location>
</feature>
<reference evidence="4 5" key="1">
    <citation type="journal article" date="2015" name="Genome Biol. Evol.">
        <title>Phylogenomic analyses indicate that early fungi evolved digesting cell walls of algal ancestors of land plants.</title>
        <authorList>
            <person name="Chang Y."/>
            <person name="Wang S."/>
            <person name="Sekimoto S."/>
            <person name="Aerts A.L."/>
            <person name="Choi C."/>
            <person name="Clum A."/>
            <person name="LaButti K.M."/>
            <person name="Lindquist E.A."/>
            <person name="Yee Ngan C."/>
            <person name="Ohm R.A."/>
            <person name="Salamov A.A."/>
            <person name="Grigoriev I.V."/>
            <person name="Spatafora J.W."/>
            <person name="Berbee M.L."/>
        </authorList>
    </citation>
    <scope>NUCLEOTIDE SEQUENCE [LARGE SCALE GENOMIC DNA]</scope>
    <source>
        <strain evidence="4 5">JEL478</strain>
    </source>
</reference>
<dbReference type="PANTHER" id="PTHR12192">
    <property type="entry name" value="CATION TRANSPORT PROTEIN CHAC-RELATED"/>
    <property type="match status" value="1"/>
</dbReference>
<dbReference type="PANTHER" id="PTHR12192:SF2">
    <property type="entry name" value="GLUTATHIONE-SPECIFIC GAMMA-GLUTAMYLCYCLOTRANSFERASE 2"/>
    <property type="match status" value="1"/>
</dbReference>
<gene>
    <name evidence="4" type="ORF">M427DRAFT_56413</name>
</gene>
<dbReference type="SUPFAM" id="SSF110857">
    <property type="entry name" value="Gamma-glutamyl cyclotransferase-like"/>
    <property type="match status" value="1"/>
</dbReference>
<evidence type="ECO:0000313" key="5">
    <source>
        <dbReference type="Proteomes" id="UP000070544"/>
    </source>
</evidence>
<organism evidence="4 5">
    <name type="scientific">Gonapodya prolifera (strain JEL478)</name>
    <name type="common">Monoblepharis prolifera</name>
    <dbReference type="NCBI Taxonomy" id="1344416"/>
    <lineage>
        <taxon>Eukaryota</taxon>
        <taxon>Fungi</taxon>
        <taxon>Fungi incertae sedis</taxon>
        <taxon>Chytridiomycota</taxon>
        <taxon>Chytridiomycota incertae sedis</taxon>
        <taxon>Monoblepharidomycetes</taxon>
        <taxon>Monoblepharidales</taxon>
        <taxon>Gonapodyaceae</taxon>
        <taxon>Gonapodya</taxon>
    </lineage>
</organism>
<evidence type="ECO:0000313" key="4">
    <source>
        <dbReference type="EMBL" id="KXS15842.1"/>
    </source>
</evidence>
<dbReference type="AlphaFoldDB" id="A0A139AG88"/>
<evidence type="ECO:0000256" key="3">
    <source>
        <dbReference type="SAM" id="MobiDB-lite"/>
    </source>
</evidence>
<dbReference type="GO" id="GO:0005737">
    <property type="term" value="C:cytoplasm"/>
    <property type="evidence" value="ECO:0007669"/>
    <property type="project" value="TreeGrafter"/>
</dbReference>
<dbReference type="STRING" id="1344416.A0A139AG88"/>
<keyword evidence="5" id="KW-1185">Reference proteome</keyword>
<name>A0A139AG88_GONPJ</name>
<dbReference type="GO" id="GO:0006751">
    <property type="term" value="P:glutathione catabolic process"/>
    <property type="evidence" value="ECO:0007669"/>
    <property type="project" value="InterPro"/>
</dbReference>
<dbReference type="InterPro" id="IPR013024">
    <property type="entry name" value="GGCT-like"/>
</dbReference>
<dbReference type="GO" id="GO:0061928">
    <property type="term" value="F:glutathione specific gamma-glutamylcyclotransferase activity"/>
    <property type="evidence" value="ECO:0007669"/>
    <property type="project" value="UniProtKB-EC"/>
</dbReference>
<evidence type="ECO:0000256" key="2">
    <source>
        <dbReference type="ARBA" id="ARBA00023239"/>
    </source>
</evidence>
<evidence type="ECO:0000256" key="1">
    <source>
        <dbReference type="ARBA" id="ARBA00012344"/>
    </source>
</evidence>
<dbReference type="EC" id="4.3.2.7" evidence="1"/>
<dbReference type="InterPro" id="IPR006840">
    <property type="entry name" value="ChaC"/>
</dbReference>
<protein>
    <recommendedName>
        <fullName evidence="1">glutathione-specific gamma-glutamylcyclotransferase</fullName>
        <ecNumber evidence="1">4.3.2.7</ecNumber>
    </recommendedName>
</protein>
<dbReference type="InterPro" id="IPR036568">
    <property type="entry name" value="GGCT-like_sf"/>
</dbReference>
<dbReference type="CDD" id="cd06661">
    <property type="entry name" value="GGCT_like"/>
    <property type="match status" value="1"/>
</dbReference>
<dbReference type="Gene3D" id="3.10.490.10">
    <property type="entry name" value="Gamma-glutamyl cyclotransferase-like"/>
    <property type="match status" value="1"/>
</dbReference>
<dbReference type="Proteomes" id="UP000070544">
    <property type="component" value="Unassembled WGS sequence"/>
</dbReference>
<sequence length="334" mass="37323">MGTPADSNDFWVFGYGSLIWKVDFPVEKQVTGYIKGYVRRFYQGSVDHRGTEDKPGRVVTLIPRKEYQQLRLLNREDPMDGDDDEDQVWGVAYKIPPEKAAETREHLDFREKNGYASDEVAVYGLVKGDNSSEPVEIVLVPRATLYVALPSNPSFLGPSSVNEMAYHVLTSHGPSGPNIDYLEGMVKHIRAKNMRDDHVEKLWSAVDSLRDVVRSRQVAIRHSISQGDQELSVVESKPTAPTEGGASIPRTANSNEVSEAQLDEWERKHRELGQRVKDSWKALGYLATGIPILKSEVADNVQRGPGTLIADENSSTAEVNDKPLFSAQKVVYRN</sequence>
<dbReference type="OrthoDB" id="1933483at2759"/>
<accession>A0A139AG88</accession>